<evidence type="ECO:0000259" key="1">
    <source>
        <dbReference type="Pfam" id="PF04775"/>
    </source>
</evidence>
<dbReference type="Proteomes" id="UP000695022">
    <property type="component" value="Unplaced"/>
</dbReference>
<dbReference type="InterPro" id="IPR029058">
    <property type="entry name" value="AB_hydrolase_fold"/>
</dbReference>
<protein>
    <submittedName>
        <fullName evidence="3">Acyl-coenzyme A amino acid N-acyltransferase 1-like</fullName>
    </submittedName>
</protein>
<evidence type="ECO:0000313" key="3">
    <source>
        <dbReference type="RefSeq" id="XP_014674561.1"/>
    </source>
</evidence>
<dbReference type="InterPro" id="IPR006862">
    <property type="entry name" value="Thio_Ohase/aa_AcTrfase"/>
</dbReference>
<evidence type="ECO:0000313" key="2">
    <source>
        <dbReference type="Proteomes" id="UP000695022"/>
    </source>
</evidence>
<dbReference type="RefSeq" id="XP_014674561.1">
    <property type="nucleotide sequence ID" value="XM_014819075.1"/>
</dbReference>
<organism evidence="2 3">
    <name type="scientific">Priapulus caudatus</name>
    <name type="common">Priapulid worm</name>
    <dbReference type="NCBI Taxonomy" id="37621"/>
    <lineage>
        <taxon>Eukaryota</taxon>
        <taxon>Metazoa</taxon>
        <taxon>Ecdysozoa</taxon>
        <taxon>Scalidophora</taxon>
        <taxon>Priapulida</taxon>
        <taxon>Priapulimorpha</taxon>
        <taxon>Priapulimorphida</taxon>
        <taxon>Priapulidae</taxon>
        <taxon>Priapulus</taxon>
    </lineage>
</organism>
<reference evidence="3" key="1">
    <citation type="submission" date="2025-08" db="UniProtKB">
        <authorList>
            <consortium name="RefSeq"/>
        </authorList>
    </citation>
    <scope>IDENTIFICATION</scope>
</reference>
<dbReference type="PANTHER" id="PTHR10824">
    <property type="entry name" value="ACYL-COENZYME A THIOESTERASE-RELATED"/>
    <property type="match status" value="1"/>
</dbReference>
<feature type="domain" description="Acyl-CoA thioester hydrolase/bile acid-CoA amino acid N-acetyltransferase" evidence="1">
    <location>
        <begin position="13"/>
        <end position="145"/>
    </location>
</feature>
<dbReference type="Gene3D" id="3.40.50.1820">
    <property type="entry name" value="alpha/beta hydrolase"/>
    <property type="match status" value="1"/>
</dbReference>
<name>A0ABM1EQU0_PRICU</name>
<proteinExistence type="predicted"/>
<dbReference type="Gene3D" id="2.60.40.2240">
    <property type="entry name" value="Acyl-CoA thioester hydrolase/BAAT N-terminal domain"/>
    <property type="match status" value="1"/>
</dbReference>
<dbReference type="SUPFAM" id="SSF53474">
    <property type="entry name" value="alpha/beta-Hydrolases"/>
    <property type="match status" value="1"/>
</dbReference>
<dbReference type="PANTHER" id="PTHR10824:SF4">
    <property type="entry name" value="ACYL-COENZYME A THIOESTERASE 1-LIKE"/>
    <property type="match status" value="1"/>
</dbReference>
<accession>A0ABM1EQU0</accession>
<dbReference type="Pfam" id="PF04775">
    <property type="entry name" value="Bile_Hydr_Trans"/>
    <property type="match status" value="1"/>
</dbReference>
<gene>
    <name evidence="3" type="primary">LOC106814726</name>
</gene>
<dbReference type="GeneID" id="106814726"/>
<sequence>MTLSVIPRRVLVDEVIKIVVNKLMPRQKVTIITQLEEDKKRFYSYANFEADRNGVVDLGVHPSLSGSYTGVMPMGLFCSMLPVPGQKKGLRLIKKDVTTAMTFDIGVYDGVHHVTGTRHTTPLMSCGSVERSYLAEGVTVQEVEQGNIRGKLFLPKGAGPFPGVIDMFGTMGNIITFRSALLASRGFATLALPYLHYKDLPKYDYIHIES</sequence>
<keyword evidence="2" id="KW-1185">Reference proteome</keyword>
<dbReference type="InterPro" id="IPR042490">
    <property type="entry name" value="Thio_Ohase/BAAT_N"/>
</dbReference>